<accession>A0A0P8A8Z1</accession>
<sequence>MMKNPDGRDFSIAVGIMMIVLVLAGGAFAGSVPDAPTGSDYITSGSTPQISPVLKYIVVSPSPSTTLTVGQKQNITSRAYDQDNKPMAGVDISWTVS</sequence>
<dbReference type="AlphaFoldDB" id="A0A0P8A8Z1"/>
<proteinExistence type="predicted"/>
<organism evidence="1 2">
    <name type="scientific">Candidatus Methanoperedens nitratireducens</name>
    <dbReference type="NCBI Taxonomy" id="1392998"/>
    <lineage>
        <taxon>Archaea</taxon>
        <taxon>Methanobacteriati</taxon>
        <taxon>Methanobacteriota</taxon>
        <taxon>Stenosarchaea group</taxon>
        <taxon>Methanomicrobia</taxon>
        <taxon>Methanosarcinales</taxon>
        <taxon>ANME-2 cluster</taxon>
        <taxon>Candidatus Methanoperedentaceae</taxon>
        <taxon>Candidatus Methanoperedens</taxon>
    </lineage>
</organism>
<gene>
    <name evidence="1" type="ORF">MPEBLZ_00671</name>
</gene>
<feature type="non-terminal residue" evidence="1">
    <location>
        <position position="97"/>
    </location>
</feature>
<protein>
    <submittedName>
        <fullName evidence="1">Uncharacterized protein</fullName>
    </submittedName>
</protein>
<dbReference type="Proteomes" id="UP000050360">
    <property type="component" value="Unassembled WGS sequence"/>
</dbReference>
<name>A0A0P8A8Z1_9EURY</name>
<evidence type="ECO:0000313" key="2">
    <source>
        <dbReference type="Proteomes" id="UP000050360"/>
    </source>
</evidence>
<dbReference type="EMBL" id="LKCM01000060">
    <property type="protein sequence ID" value="KPQ44750.1"/>
    <property type="molecule type" value="Genomic_DNA"/>
</dbReference>
<evidence type="ECO:0000313" key="1">
    <source>
        <dbReference type="EMBL" id="KPQ44750.1"/>
    </source>
</evidence>
<comment type="caution">
    <text evidence="1">The sequence shown here is derived from an EMBL/GenBank/DDBJ whole genome shotgun (WGS) entry which is preliminary data.</text>
</comment>
<reference evidence="1 2" key="1">
    <citation type="submission" date="2015-09" db="EMBL/GenBank/DDBJ databases">
        <title>A metagenomics-based metabolic model of nitrate-dependent anaerobic oxidation of methane by Methanoperedens-like archaea.</title>
        <authorList>
            <person name="Arshad A."/>
            <person name="Speth D.R."/>
            <person name="De Graaf R.M."/>
            <person name="Op Den Camp H.J."/>
            <person name="Jetten M.S."/>
            <person name="Welte C.U."/>
        </authorList>
    </citation>
    <scope>NUCLEOTIDE SEQUENCE [LARGE SCALE GENOMIC DNA]</scope>
</reference>